<evidence type="ECO:0000256" key="2">
    <source>
        <dbReference type="ARBA" id="ARBA00022679"/>
    </source>
</evidence>
<dbReference type="Gene3D" id="2.160.10.10">
    <property type="entry name" value="Hexapeptide repeat proteins"/>
    <property type="match status" value="1"/>
</dbReference>
<comment type="similarity">
    <text evidence="1">Belongs to the transferase hexapeptide repeat family.</text>
</comment>
<dbReference type="RefSeq" id="WP_078670481.1">
    <property type="nucleotide sequence ID" value="NZ_FUWZ01000003.1"/>
</dbReference>
<name>A0A1T4SLZ0_9BACT</name>
<evidence type="ECO:0000313" key="4">
    <source>
        <dbReference type="Proteomes" id="UP000190367"/>
    </source>
</evidence>
<reference evidence="4" key="1">
    <citation type="submission" date="2017-02" db="EMBL/GenBank/DDBJ databases">
        <authorList>
            <person name="Varghese N."/>
            <person name="Submissions S."/>
        </authorList>
    </citation>
    <scope>NUCLEOTIDE SEQUENCE [LARGE SCALE GENOMIC DNA]</scope>
    <source>
        <strain evidence="4">DSM 22224</strain>
    </source>
</reference>
<proteinExistence type="inferred from homology"/>
<protein>
    <submittedName>
        <fullName evidence="3">Putative colanic acid biosynthesis acetyltransferase WcaF</fullName>
    </submittedName>
</protein>
<evidence type="ECO:0000313" key="3">
    <source>
        <dbReference type="EMBL" id="SKA29310.1"/>
    </source>
</evidence>
<keyword evidence="2 3" id="KW-0808">Transferase</keyword>
<dbReference type="PANTHER" id="PTHR23416:SF23">
    <property type="entry name" value="ACETYLTRANSFERASE C18B11.09C-RELATED"/>
    <property type="match status" value="1"/>
</dbReference>
<dbReference type="GO" id="GO:0008374">
    <property type="term" value="F:O-acyltransferase activity"/>
    <property type="evidence" value="ECO:0007669"/>
    <property type="project" value="TreeGrafter"/>
</dbReference>
<organism evidence="3 4">
    <name type="scientific">Chitinophaga eiseniae</name>
    <dbReference type="NCBI Taxonomy" id="634771"/>
    <lineage>
        <taxon>Bacteria</taxon>
        <taxon>Pseudomonadati</taxon>
        <taxon>Bacteroidota</taxon>
        <taxon>Chitinophagia</taxon>
        <taxon>Chitinophagales</taxon>
        <taxon>Chitinophagaceae</taxon>
        <taxon>Chitinophaga</taxon>
    </lineage>
</organism>
<dbReference type="Proteomes" id="UP000190367">
    <property type="component" value="Unassembled WGS sequence"/>
</dbReference>
<dbReference type="STRING" id="634771.SAMN04488128_103103"/>
<accession>A0A1T4SLZ0</accession>
<dbReference type="AlphaFoldDB" id="A0A1T4SLZ0"/>
<gene>
    <name evidence="3" type="ORF">SAMN04488128_103103</name>
</gene>
<dbReference type="NCBIfam" id="NF007797">
    <property type="entry name" value="PRK10502.1"/>
    <property type="match status" value="1"/>
</dbReference>
<dbReference type="EMBL" id="FUWZ01000003">
    <property type="protein sequence ID" value="SKA29310.1"/>
    <property type="molecule type" value="Genomic_DNA"/>
</dbReference>
<dbReference type="InterPro" id="IPR051159">
    <property type="entry name" value="Hexapeptide_acetyltransf"/>
</dbReference>
<evidence type="ECO:0000256" key="1">
    <source>
        <dbReference type="ARBA" id="ARBA00007274"/>
    </source>
</evidence>
<dbReference type="InterPro" id="IPR011004">
    <property type="entry name" value="Trimer_LpxA-like_sf"/>
</dbReference>
<dbReference type="OrthoDB" id="9814490at2"/>
<sequence>MKSNLAAFNTGTYHAGPKWKVLAWYFCNYYVLNSALPWPYALKRALLRLFGATIGKGLVIKPKVRVKYPWRLTIGDHCWLGEGVWIDNLEDVTLGNDVCISQGALLLTGNHDYKRPDFPYRLGKIHIESGAWIGAMAVVCAGVTCGSHSVLTVNAVASRDLQPWMIYSGNPALPVRTREMTNHSVTILNAAVI</sequence>
<dbReference type="SUPFAM" id="SSF51161">
    <property type="entry name" value="Trimeric LpxA-like enzymes"/>
    <property type="match status" value="1"/>
</dbReference>
<dbReference type="GO" id="GO:0005829">
    <property type="term" value="C:cytosol"/>
    <property type="evidence" value="ECO:0007669"/>
    <property type="project" value="TreeGrafter"/>
</dbReference>
<dbReference type="PANTHER" id="PTHR23416">
    <property type="entry name" value="SIALIC ACID SYNTHASE-RELATED"/>
    <property type="match status" value="1"/>
</dbReference>
<dbReference type="CDD" id="cd05825">
    <property type="entry name" value="LbH_wcaF_like"/>
    <property type="match status" value="1"/>
</dbReference>
<keyword evidence="4" id="KW-1185">Reference proteome</keyword>